<comment type="caution">
    <text evidence="2">The sequence shown here is derived from an EMBL/GenBank/DDBJ whole genome shotgun (WGS) entry which is preliminary data.</text>
</comment>
<evidence type="ECO:0000256" key="1">
    <source>
        <dbReference type="SAM" id="MobiDB-lite"/>
    </source>
</evidence>
<feature type="region of interest" description="Disordered" evidence="1">
    <location>
        <begin position="91"/>
        <end position="129"/>
    </location>
</feature>
<dbReference type="EMBL" id="JAAWVQ010042454">
    <property type="protein sequence ID" value="MBN3274651.1"/>
    <property type="molecule type" value="Genomic_DNA"/>
</dbReference>
<reference evidence="2" key="1">
    <citation type="journal article" date="2021" name="Cell">
        <title>Tracing the genetic footprints of vertebrate landing in non-teleost ray-finned fishes.</title>
        <authorList>
            <person name="Bi X."/>
            <person name="Wang K."/>
            <person name="Yang L."/>
            <person name="Pan H."/>
            <person name="Jiang H."/>
            <person name="Wei Q."/>
            <person name="Fang M."/>
            <person name="Yu H."/>
            <person name="Zhu C."/>
            <person name="Cai Y."/>
            <person name="He Y."/>
            <person name="Gan X."/>
            <person name="Zeng H."/>
            <person name="Yu D."/>
            <person name="Zhu Y."/>
            <person name="Jiang H."/>
            <person name="Qiu Q."/>
            <person name="Yang H."/>
            <person name="Zhang Y.E."/>
            <person name="Wang W."/>
            <person name="Zhu M."/>
            <person name="He S."/>
            <person name="Zhang G."/>
        </authorList>
    </citation>
    <scope>NUCLEOTIDE SEQUENCE</scope>
    <source>
        <strain evidence="2">Pddl_001</strain>
    </source>
</reference>
<feature type="compositionally biased region" description="Polar residues" evidence="1">
    <location>
        <begin position="112"/>
        <end position="123"/>
    </location>
</feature>
<name>A0ABS2XK37_POLSP</name>
<gene>
    <name evidence="2" type="primary">Mctp1_1</name>
    <name evidence="2" type="ORF">GTO93_0000394</name>
</gene>
<organism evidence="2 3">
    <name type="scientific">Polyodon spathula</name>
    <name type="common">North American paddlefish</name>
    <name type="synonym">Squalus spathula</name>
    <dbReference type="NCBI Taxonomy" id="7913"/>
    <lineage>
        <taxon>Eukaryota</taxon>
        <taxon>Metazoa</taxon>
        <taxon>Chordata</taxon>
        <taxon>Craniata</taxon>
        <taxon>Vertebrata</taxon>
        <taxon>Euteleostomi</taxon>
        <taxon>Actinopterygii</taxon>
        <taxon>Chondrostei</taxon>
        <taxon>Acipenseriformes</taxon>
        <taxon>Polyodontidae</taxon>
        <taxon>Polyodon</taxon>
    </lineage>
</organism>
<accession>A0ABS2XK37</accession>
<feature type="non-terminal residue" evidence="2">
    <location>
        <position position="1"/>
    </location>
</feature>
<protein>
    <submittedName>
        <fullName evidence="2">MCTP1 protein</fullName>
    </submittedName>
</protein>
<evidence type="ECO:0000313" key="3">
    <source>
        <dbReference type="Proteomes" id="UP001166093"/>
    </source>
</evidence>
<proteinExistence type="predicted"/>
<keyword evidence="3" id="KW-1185">Reference proteome</keyword>
<evidence type="ECO:0000313" key="2">
    <source>
        <dbReference type="EMBL" id="MBN3274651.1"/>
    </source>
</evidence>
<feature type="non-terminal residue" evidence="2">
    <location>
        <position position="174"/>
    </location>
</feature>
<dbReference type="Proteomes" id="UP001166093">
    <property type="component" value="Unassembled WGS sequence"/>
</dbReference>
<sequence length="174" mass="19389">MQENLKDGSACEQEALPYKKRMWKNFQEKTKPFLSPKFGSDRRSAEVKKEPGGKWIFNKKRHVLDRVFSSSQPNICCSAPQPLDCERSVCNQGDPGNKEQPEKQVAVAPANTDPNCTAKQQKGSPEPAVSHLILSHQKSSSLGSDCFERLLDPAESEVKDCLRKNASDSVSKRV</sequence>